<organism evidence="1 2">
    <name type="scientific">Eleusine coracana subsp. coracana</name>
    <dbReference type="NCBI Taxonomy" id="191504"/>
    <lineage>
        <taxon>Eukaryota</taxon>
        <taxon>Viridiplantae</taxon>
        <taxon>Streptophyta</taxon>
        <taxon>Embryophyta</taxon>
        <taxon>Tracheophyta</taxon>
        <taxon>Spermatophyta</taxon>
        <taxon>Magnoliopsida</taxon>
        <taxon>Liliopsida</taxon>
        <taxon>Poales</taxon>
        <taxon>Poaceae</taxon>
        <taxon>PACMAD clade</taxon>
        <taxon>Chloridoideae</taxon>
        <taxon>Cynodonteae</taxon>
        <taxon>Eleusininae</taxon>
        <taxon>Eleusine</taxon>
    </lineage>
</organism>
<dbReference type="EMBL" id="BQKI01000003">
    <property type="protein sequence ID" value="GJM91675.1"/>
    <property type="molecule type" value="Genomic_DNA"/>
</dbReference>
<name>A0AAV5C196_ELECO</name>
<protein>
    <submittedName>
        <fullName evidence="1">Uncharacterized protein</fullName>
    </submittedName>
</protein>
<comment type="caution">
    <text evidence="1">The sequence shown here is derived from an EMBL/GenBank/DDBJ whole genome shotgun (WGS) entry which is preliminary data.</text>
</comment>
<gene>
    <name evidence="1" type="primary">ga08075</name>
    <name evidence="1" type="ORF">PR202_ga08075</name>
</gene>
<sequence>MTHVLLPKYFIADLTSIIRHFWWKGNNPDIGKKPLCLSAWKKFRVPKGTGGLGFRDLYALNKALITGLAWRMLTNPNSLWA</sequence>
<reference evidence="1" key="2">
    <citation type="submission" date="2021-12" db="EMBL/GenBank/DDBJ databases">
        <title>Resequencing data analysis of finger millet.</title>
        <authorList>
            <person name="Hatakeyama M."/>
            <person name="Aluri S."/>
            <person name="Balachadran M.T."/>
            <person name="Sivarajan S.R."/>
            <person name="Poveda L."/>
            <person name="Shimizu-Inatsugi R."/>
            <person name="Schlapbach R."/>
            <person name="Sreeman S.M."/>
            <person name="Shimizu K.K."/>
        </authorList>
    </citation>
    <scope>NUCLEOTIDE SEQUENCE</scope>
</reference>
<reference evidence="1" key="1">
    <citation type="journal article" date="2018" name="DNA Res.">
        <title>Multiple hybrid de novo genome assembly of finger millet, an orphan allotetraploid crop.</title>
        <authorList>
            <person name="Hatakeyama M."/>
            <person name="Aluri S."/>
            <person name="Balachadran M.T."/>
            <person name="Sivarajan S.R."/>
            <person name="Patrignani A."/>
            <person name="Gruter S."/>
            <person name="Poveda L."/>
            <person name="Shimizu-Inatsugi R."/>
            <person name="Baeten J."/>
            <person name="Francoijs K.J."/>
            <person name="Nataraja K.N."/>
            <person name="Reddy Y.A.N."/>
            <person name="Phadnis S."/>
            <person name="Ravikumar R.L."/>
            <person name="Schlapbach R."/>
            <person name="Sreeman S.M."/>
            <person name="Shimizu K.K."/>
        </authorList>
    </citation>
    <scope>NUCLEOTIDE SEQUENCE</scope>
</reference>
<accession>A0AAV5C196</accession>
<evidence type="ECO:0000313" key="1">
    <source>
        <dbReference type="EMBL" id="GJM91675.1"/>
    </source>
</evidence>
<evidence type="ECO:0000313" key="2">
    <source>
        <dbReference type="Proteomes" id="UP001054889"/>
    </source>
</evidence>
<proteinExistence type="predicted"/>
<dbReference type="Proteomes" id="UP001054889">
    <property type="component" value="Unassembled WGS sequence"/>
</dbReference>
<dbReference type="AlphaFoldDB" id="A0AAV5C196"/>
<keyword evidence="2" id="KW-1185">Reference proteome</keyword>